<keyword evidence="2" id="KW-0408">Iron</keyword>
<dbReference type="InterPro" id="IPR050121">
    <property type="entry name" value="Cytochrome_P450_monoxygenase"/>
</dbReference>
<dbReference type="PRINTS" id="PR00385">
    <property type="entry name" value="P450"/>
</dbReference>
<dbReference type="GO" id="GO:0016705">
    <property type="term" value="F:oxidoreductase activity, acting on paired donors, with incorporation or reduction of molecular oxygen"/>
    <property type="evidence" value="ECO:0007669"/>
    <property type="project" value="InterPro"/>
</dbReference>
<sequence>MPEINSSTLAFVVTLLEAAGVRYGKLDIARVSRNTLVNGDYLPYIAIFATNFLLWVTWRLIYTTFLNPLRNLPSPPNGSIFTGHGAAVFGKPPGVELHSWVESVPNDGIIYFRSYLNQDSLLLTGPRAFADVLQRNCYDFEKPPQLRTFLGRVQGDGLSVVEGGQHKFQRKILNPAFHIRHIKDLYPLFWEKGHVLVDALERSLTAGRSSGVVEMTEWASRVSMDIIGVAALGKEFGTLSDPEHPIMLQFKELFEFTTEGAVYFALSMVLPQSLIEWSPFFKKPKETMGPGVQRLRKAGHGMLEEKKARRVSEDVDILSVILRSESFPDENLVDQLITFLAAGHETTANALTWACHLLATHQTTQTSLREEIRTAGLLPTAEVNAAKFEALPLLNGVINEALRLFPGAPILLRECVRASTIQGQYVPRGTQVILCPWAINRSQQLWGERASEFVPERWIDTNDEGTSKPNNHGGAESNYSFLTFLQGPRRCIGENFSRAELRCLICALVGKFKIEMANPEEKIVTAGIVGLKARDGMHLRLTPLLNPEALSS</sequence>
<comment type="caution">
    <text evidence="4">The sequence shown here is derived from an EMBL/GenBank/DDBJ whole genome shotgun (WGS) entry which is preliminary data.</text>
</comment>
<keyword evidence="3" id="KW-1133">Transmembrane helix</keyword>
<dbReference type="GO" id="GO:0005506">
    <property type="term" value="F:iron ion binding"/>
    <property type="evidence" value="ECO:0007669"/>
    <property type="project" value="InterPro"/>
</dbReference>
<organism evidence="4 5">
    <name type="scientific">Salinomyces thailandicus</name>
    <dbReference type="NCBI Taxonomy" id="706561"/>
    <lineage>
        <taxon>Eukaryota</taxon>
        <taxon>Fungi</taxon>
        <taxon>Dikarya</taxon>
        <taxon>Ascomycota</taxon>
        <taxon>Pezizomycotina</taxon>
        <taxon>Dothideomycetes</taxon>
        <taxon>Dothideomycetidae</taxon>
        <taxon>Mycosphaerellales</taxon>
        <taxon>Teratosphaeriaceae</taxon>
        <taxon>Salinomyces</taxon>
    </lineage>
</organism>
<dbReference type="PRINTS" id="PR00463">
    <property type="entry name" value="EP450I"/>
</dbReference>
<comment type="cofactor">
    <cofactor evidence="2">
        <name>heme</name>
        <dbReference type="ChEBI" id="CHEBI:30413"/>
    </cofactor>
</comment>
<evidence type="ECO:0000256" key="3">
    <source>
        <dbReference type="SAM" id="Phobius"/>
    </source>
</evidence>
<dbReference type="InterPro" id="IPR001128">
    <property type="entry name" value="Cyt_P450"/>
</dbReference>
<evidence type="ECO:0000313" key="4">
    <source>
        <dbReference type="EMBL" id="TKA32403.1"/>
    </source>
</evidence>
<protein>
    <recommendedName>
        <fullName evidence="6">Cytochrome P450</fullName>
    </recommendedName>
</protein>
<keyword evidence="2" id="KW-0349">Heme</keyword>
<evidence type="ECO:0000256" key="1">
    <source>
        <dbReference type="ARBA" id="ARBA00010617"/>
    </source>
</evidence>
<dbReference type="EMBL" id="NAJL01000005">
    <property type="protein sequence ID" value="TKA32403.1"/>
    <property type="molecule type" value="Genomic_DNA"/>
</dbReference>
<dbReference type="CDD" id="cd11069">
    <property type="entry name" value="CYP_FUM15-like"/>
    <property type="match status" value="1"/>
</dbReference>
<keyword evidence="2" id="KW-0479">Metal-binding</keyword>
<dbReference type="Gene3D" id="1.10.630.10">
    <property type="entry name" value="Cytochrome P450"/>
    <property type="match status" value="1"/>
</dbReference>
<keyword evidence="3" id="KW-0472">Membrane</keyword>
<name>A0A4U0UAI1_9PEZI</name>
<dbReference type="AlphaFoldDB" id="A0A4U0UAI1"/>
<dbReference type="PANTHER" id="PTHR24305:SF166">
    <property type="entry name" value="CYTOCHROME P450 12A4, MITOCHONDRIAL-RELATED"/>
    <property type="match status" value="1"/>
</dbReference>
<feature type="binding site" description="axial binding residue" evidence="2">
    <location>
        <position position="491"/>
    </location>
    <ligand>
        <name>heme</name>
        <dbReference type="ChEBI" id="CHEBI:30413"/>
    </ligand>
    <ligandPart>
        <name>Fe</name>
        <dbReference type="ChEBI" id="CHEBI:18248"/>
    </ligandPart>
</feature>
<reference evidence="4 5" key="1">
    <citation type="submission" date="2017-03" db="EMBL/GenBank/DDBJ databases">
        <title>Genomes of endolithic fungi from Antarctica.</title>
        <authorList>
            <person name="Coleine C."/>
            <person name="Masonjones S."/>
            <person name="Stajich J.E."/>
        </authorList>
    </citation>
    <scope>NUCLEOTIDE SEQUENCE [LARGE SCALE GENOMIC DNA]</scope>
    <source>
        <strain evidence="4 5">CCFEE 6315</strain>
    </source>
</reference>
<dbReference type="InterPro" id="IPR036396">
    <property type="entry name" value="Cyt_P450_sf"/>
</dbReference>
<dbReference type="FunFam" id="1.10.630.10:FF:000051">
    <property type="entry name" value="Cytochrome P450 monooxygenase (Fum15)"/>
    <property type="match status" value="1"/>
</dbReference>
<dbReference type="GO" id="GO:0004497">
    <property type="term" value="F:monooxygenase activity"/>
    <property type="evidence" value="ECO:0007669"/>
    <property type="project" value="InterPro"/>
</dbReference>
<feature type="transmembrane region" description="Helical" evidence="3">
    <location>
        <begin position="44"/>
        <end position="62"/>
    </location>
</feature>
<gene>
    <name evidence="4" type="ORF">B0A50_01509</name>
</gene>
<dbReference type="SUPFAM" id="SSF48264">
    <property type="entry name" value="Cytochrome P450"/>
    <property type="match status" value="1"/>
</dbReference>
<dbReference type="GO" id="GO:0020037">
    <property type="term" value="F:heme binding"/>
    <property type="evidence" value="ECO:0007669"/>
    <property type="project" value="InterPro"/>
</dbReference>
<keyword evidence="3" id="KW-0812">Transmembrane</keyword>
<dbReference type="Proteomes" id="UP000308549">
    <property type="component" value="Unassembled WGS sequence"/>
</dbReference>
<evidence type="ECO:0000256" key="2">
    <source>
        <dbReference type="PIRSR" id="PIRSR602401-1"/>
    </source>
</evidence>
<comment type="similarity">
    <text evidence="1">Belongs to the cytochrome P450 family.</text>
</comment>
<dbReference type="PANTHER" id="PTHR24305">
    <property type="entry name" value="CYTOCHROME P450"/>
    <property type="match status" value="1"/>
</dbReference>
<dbReference type="Pfam" id="PF00067">
    <property type="entry name" value="p450"/>
    <property type="match status" value="1"/>
</dbReference>
<proteinExistence type="inferred from homology"/>
<dbReference type="OrthoDB" id="1470350at2759"/>
<keyword evidence="5" id="KW-1185">Reference proteome</keyword>
<accession>A0A4U0UAI1</accession>
<evidence type="ECO:0008006" key="6">
    <source>
        <dbReference type="Google" id="ProtNLM"/>
    </source>
</evidence>
<dbReference type="InterPro" id="IPR002401">
    <property type="entry name" value="Cyt_P450_E_grp-I"/>
</dbReference>
<evidence type="ECO:0000313" key="5">
    <source>
        <dbReference type="Proteomes" id="UP000308549"/>
    </source>
</evidence>